<evidence type="ECO:0000259" key="3">
    <source>
        <dbReference type="Pfam" id="PF00144"/>
    </source>
</evidence>
<dbReference type="Proteomes" id="UP000741013">
    <property type="component" value="Unassembled WGS sequence"/>
</dbReference>
<reference evidence="4 5" key="1">
    <citation type="submission" date="2021-03" db="EMBL/GenBank/DDBJ databases">
        <title>Sequencing the genomes of 1000 actinobacteria strains.</title>
        <authorList>
            <person name="Klenk H.-P."/>
        </authorList>
    </citation>
    <scope>NUCLEOTIDE SEQUENCE [LARGE SCALE GENOMIC DNA]</scope>
    <source>
        <strain evidence="4 5">DSM 45510</strain>
    </source>
</reference>
<dbReference type="SUPFAM" id="SSF56601">
    <property type="entry name" value="beta-lactamase/transpeptidase-like"/>
    <property type="match status" value="1"/>
</dbReference>
<dbReference type="Pfam" id="PF00144">
    <property type="entry name" value="Beta-lactamase"/>
    <property type="match status" value="1"/>
</dbReference>
<proteinExistence type="predicted"/>
<dbReference type="InterPro" id="IPR001466">
    <property type="entry name" value="Beta-lactam-related"/>
</dbReference>
<dbReference type="InterPro" id="IPR012338">
    <property type="entry name" value="Beta-lactam/transpept-like"/>
</dbReference>
<comment type="caution">
    <text evidence="4">The sequence shown here is derived from an EMBL/GenBank/DDBJ whole genome shotgun (WGS) entry which is preliminary data.</text>
</comment>
<evidence type="ECO:0000256" key="2">
    <source>
        <dbReference type="ARBA" id="ARBA00023136"/>
    </source>
</evidence>
<dbReference type="PANTHER" id="PTHR46825">
    <property type="entry name" value="D-ALANYL-D-ALANINE-CARBOXYPEPTIDASE/ENDOPEPTIDASE AMPH"/>
    <property type="match status" value="1"/>
</dbReference>
<comment type="subcellular location">
    <subcellularLocation>
        <location evidence="1">Membrane</location>
    </subcellularLocation>
</comment>
<name>A0ABS4PKH4_9PSEU</name>
<keyword evidence="5" id="KW-1185">Reference proteome</keyword>
<evidence type="ECO:0000256" key="1">
    <source>
        <dbReference type="ARBA" id="ARBA00004370"/>
    </source>
</evidence>
<gene>
    <name evidence="4" type="ORF">JOM49_001452</name>
</gene>
<dbReference type="EMBL" id="JAGGMS010000001">
    <property type="protein sequence ID" value="MBP2179926.1"/>
    <property type="molecule type" value="Genomic_DNA"/>
</dbReference>
<feature type="domain" description="Beta-lactamase-related" evidence="3">
    <location>
        <begin position="10"/>
        <end position="236"/>
    </location>
</feature>
<dbReference type="RefSeq" id="WP_209663574.1">
    <property type="nucleotide sequence ID" value="NZ_JAGGMS010000001.1"/>
</dbReference>
<keyword evidence="2" id="KW-0472">Membrane</keyword>
<dbReference type="Gene3D" id="3.40.710.10">
    <property type="entry name" value="DD-peptidase/beta-lactamase superfamily"/>
    <property type="match status" value="1"/>
</dbReference>
<accession>A0ABS4PKH4</accession>
<evidence type="ECO:0000313" key="5">
    <source>
        <dbReference type="Proteomes" id="UP000741013"/>
    </source>
</evidence>
<dbReference type="InterPro" id="IPR050491">
    <property type="entry name" value="AmpC-like"/>
</dbReference>
<dbReference type="PANTHER" id="PTHR46825:SF11">
    <property type="entry name" value="PENICILLIN-BINDING PROTEIN 4"/>
    <property type="match status" value="1"/>
</dbReference>
<protein>
    <submittedName>
        <fullName evidence="4">CubicO group peptidase (Beta-lactamase class C family)</fullName>
    </submittedName>
</protein>
<organism evidence="4 5">
    <name type="scientific">Amycolatopsis magusensis</name>
    <dbReference type="NCBI Taxonomy" id="882444"/>
    <lineage>
        <taxon>Bacteria</taxon>
        <taxon>Bacillati</taxon>
        <taxon>Actinomycetota</taxon>
        <taxon>Actinomycetes</taxon>
        <taxon>Pseudonocardiales</taxon>
        <taxon>Pseudonocardiaceae</taxon>
        <taxon>Amycolatopsis</taxon>
    </lineage>
</organism>
<sequence length="295" mass="30630">MFTGVARADRGGETVFAEARGFAHRAYGVANTLETRFALASGTKGFTAATVFSLIDSGLLTESTTVRSVLGDELPLVHPEVTVGHLLRHTSGIGDYCPDDEDPPPGQCLLASTSDYLAAMAGLPAVSAPGTRFSYNNGGYVVLGAMAERVTGTVLADLVQERVCVPAGLRHTGFLRTDALPGDAATGYLPDGRTNALEVPVHGHGDGGLYSTVGDVHAFWSALMSGRILASPDRMLADGCGFWPVPGGFALQGGDAGINFRSVHLPDRNTTYTVIANAGGVMAMSQHLADLVATP</sequence>
<evidence type="ECO:0000313" key="4">
    <source>
        <dbReference type="EMBL" id="MBP2179926.1"/>
    </source>
</evidence>